<evidence type="ECO:0000256" key="1">
    <source>
        <dbReference type="SAM" id="MobiDB-lite"/>
    </source>
</evidence>
<evidence type="ECO:0000313" key="3">
    <source>
        <dbReference type="Proteomes" id="UP000288805"/>
    </source>
</evidence>
<sequence length="101" mass="10611">MVSNRNPTMLSIGGQISDESSQDTGEFNKEEIEKLRSLLGTLAKPLGACSLALAGATNHMTNSSLKFSIYSLCPSNIKITTADGSLTTVVDQGLGEDDVTC</sequence>
<evidence type="ECO:0000313" key="2">
    <source>
        <dbReference type="EMBL" id="RVW50366.1"/>
    </source>
</evidence>
<organism evidence="2 3">
    <name type="scientific">Vitis vinifera</name>
    <name type="common">Grape</name>
    <dbReference type="NCBI Taxonomy" id="29760"/>
    <lineage>
        <taxon>Eukaryota</taxon>
        <taxon>Viridiplantae</taxon>
        <taxon>Streptophyta</taxon>
        <taxon>Embryophyta</taxon>
        <taxon>Tracheophyta</taxon>
        <taxon>Spermatophyta</taxon>
        <taxon>Magnoliopsida</taxon>
        <taxon>eudicotyledons</taxon>
        <taxon>Gunneridae</taxon>
        <taxon>Pentapetalae</taxon>
        <taxon>rosids</taxon>
        <taxon>Vitales</taxon>
        <taxon>Vitaceae</taxon>
        <taxon>Viteae</taxon>
        <taxon>Vitis</taxon>
    </lineage>
</organism>
<reference evidence="2 3" key="1">
    <citation type="journal article" date="2018" name="PLoS Genet.">
        <title>Population sequencing reveals clonal diversity and ancestral inbreeding in the grapevine cultivar Chardonnay.</title>
        <authorList>
            <person name="Roach M.J."/>
            <person name="Johnson D.L."/>
            <person name="Bohlmann J."/>
            <person name="van Vuuren H.J."/>
            <person name="Jones S.J."/>
            <person name="Pretorius I.S."/>
            <person name="Schmidt S.A."/>
            <person name="Borneman A.R."/>
        </authorList>
    </citation>
    <scope>NUCLEOTIDE SEQUENCE [LARGE SCALE GENOMIC DNA]</scope>
    <source>
        <strain evidence="3">cv. Chardonnay</strain>
        <tissue evidence="2">Leaf</tissue>
    </source>
</reference>
<dbReference type="AlphaFoldDB" id="A0A438ERI8"/>
<accession>A0A438ERI8</accession>
<name>A0A438ERI8_VITVI</name>
<gene>
    <name evidence="2" type="ORF">CK203_086383</name>
</gene>
<proteinExistence type="predicted"/>
<comment type="caution">
    <text evidence="2">The sequence shown here is derived from an EMBL/GenBank/DDBJ whole genome shotgun (WGS) entry which is preliminary data.</text>
</comment>
<protein>
    <submittedName>
        <fullName evidence="2">Uncharacterized protein</fullName>
    </submittedName>
</protein>
<dbReference type="EMBL" id="QGNW01001202">
    <property type="protein sequence ID" value="RVW50366.1"/>
    <property type="molecule type" value="Genomic_DNA"/>
</dbReference>
<feature type="region of interest" description="Disordered" evidence="1">
    <location>
        <begin position="1"/>
        <end position="26"/>
    </location>
</feature>
<dbReference type="Proteomes" id="UP000288805">
    <property type="component" value="Unassembled WGS sequence"/>
</dbReference>